<dbReference type="PANTHER" id="PTHR22642">
    <property type="entry name" value="IMIDAZOLONEPROPIONASE"/>
    <property type="match status" value="1"/>
</dbReference>
<dbReference type="SUPFAM" id="SSF51556">
    <property type="entry name" value="Metallo-dependent hydrolases"/>
    <property type="match status" value="1"/>
</dbReference>
<reference evidence="2 3" key="1">
    <citation type="journal article" date="2012" name="New Phytol.">
        <title>Insight into trade-off between wood decay and parasitism from the genome of a fungal forest pathogen.</title>
        <authorList>
            <person name="Olson A."/>
            <person name="Aerts A."/>
            <person name="Asiegbu F."/>
            <person name="Belbahri L."/>
            <person name="Bouzid O."/>
            <person name="Broberg A."/>
            <person name="Canback B."/>
            <person name="Coutinho P.M."/>
            <person name="Cullen D."/>
            <person name="Dalman K."/>
            <person name="Deflorio G."/>
            <person name="van Diepen L.T."/>
            <person name="Dunand C."/>
            <person name="Duplessis S."/>
            <person name="Durling M."/>
            <person name="Gonthier P."/>
            <person name="Grimwood J."/>
            <person name="Fossdal C.G."/>
            <person name="Hansson D."/>
            <person name="Henrissat B."/>
            <person name="Hietala A."/>
            <person name="Himmelstrand K."/>
            <person name="Hoffmeister D."/>
            <person name="Hogberg N."/>
            <person name="James T.Y."/>
            <person name="Karlsson M."/>
            <person name="Kohler A."/>
            <person name="Kues U."/>
            <person name="Lee Y.H."/>
            <person name="Lin Y.C."/>
            <person name="Lind M."/>
            <person name="Lindquist E."/>
            <person name="Lombard V."/>
            <person name="Lucas S."/>
            <person name="Lunden K."/>
            <person name="Morin E."/>
            <person name="Murat C."/>
            <person name="Park J."/>
            <person name="Raffaello T."/>
            <person name="Rouze P."/>
            <person name="Salamov A."/>
            <person name="Schmutz J."/>
            <person name="Solheim H."/>
            <person name="Stahlberg J."/>
            <person name="Velez H."/>
            <person name="de Vries R.P."/>
            <person name="Wiebenga A."/>
            <person name="Woodward S."/>
            <person name="Yakovlev I."/>
            <person name="Garbelotto M."/>
            <person name="Martin F."/>
            <person name="Grigoriev I.V."/>
            <person name="Stenlid J."/>
        </authorList>
    </citation>
    <scope>NUCLEOTIDE SEQUENCE [LARGE SCALE GENOMIC DNA]</scope>
    <source>
        <strain evidence="2 3">TC 32-1</strain>
    </source>
</reference>
<dbReference type="GeneID" id="20667533"/>
<evidence type="ECO:0000313" key="2">
    <source>
        <dbReference type="EMBL" id="ETW80709.1"/>
    </source>
</evidence>
<dbReference type="RefSeq" id="XP_009547425.1">
    <property type="nucleotide sequence ID" value="XM_009549130.1"/>
</dbReference>
<dbReference type="CDD" id="cd01300">
    <property type="entry name" value="YtcJ_like"/>
    <property type="match status" value="1"/>
</dbReference>
<dbReference type="eggNOG" id="ENOG502QSHE">
    <property type="taxonomic scope" value="Eukaryota"/>
</dbReference>
<keyword evidence="3" id="KW-1185">Reference proteome</keyword>
<gene>
    <name evidence="2" type="ORF">HETIRDRAFT_154904</name>
</gene>
<name>W4K4M7_HETIT</name>
<dbReference type="InterPro" id="IPR011059">
    <property type="entry name" value="Metal-dep_hydrolase_composite"/>
</dbReference>
<dbReference type="KEGG" id="hir:HETIRDRAFT_154904"/>
<evidence type="ECO:0000259" key="1">
    <source>
        <dbReference type="Pfam" id="PF07969"/>
    </source>
</evidence>
<dbReference type="Pfam" id="PF07969">
    <property type="entry name" value="Amidohydro_3"/>
    <property type="match status" value="1"/>
</dbReference>
<dbReference type="PANTHER" id="PTHR22642:SF2">
    <property type="entry name" value="PROTEIN LONG AFTER FAR-RED 3"/>
    <property type="match status" value="1"/>
</dbReference>
<dbReference type="AlphaFoldDB" id="W4K4M7"/>
<evidence type="ECO:0000313" key="3">
    <source>
        <dbReference type="Proteomes" id="UP000030671"/>
    </source>
</evidence>
<dbReference type="Proteomes" id="UP000030671">
    <property type="component" value="Unassembled WGS sequence"/>
</dbReference>
<dbReference type="InterPro" id="IPR013108">
    <property type="entry name" value="Amidohydro_3"/>
</dbReference>
<dbReference type="HOGENOM" id="CLU_009942_1_1_1"/>
<feature type="domain" description="Amidohydrolase 3" evidence="1">
    <location>
        <begin position="65"/>
        <end position="536"/>
    </location>
</feature>
<organism evidence="2 3">
    <name type="scientific">Heterobasidion irregulare (strain TC 32-1)</name>
    <dbReference type="NCBI Taxonomy" id="747525"/>
    <lineage>
        <taxon>Eukaryota</taxon>
        <taxon>Fungi</taxon>
        <taxon>Dikarya</taxon>
        <taxon>Basidiomycota</taxon>
        <taxon>Agaricomycotina</taxon>
        <taxon>Agaricomycetes</taxon>
        <taxon>Russulales</taxon>
        <taxon>Bondarzewiaceae</taxon>
        <taxon>Heterobasidion</taxon>
        <taxon>Heterobasidion annosum species complex</taxon>
    </lineage>
</organism>
<dbReference type="InterPro" id="IPR033932">
    <property type="entry name" value="YtcJ-like"/>
</dbReference>
<dbReference type="GO" id="GO:0016810">
    <property type="term" value="F:hydrolase activity, acting on carbon-nitrogen (but not peptide) bonds"/>
    <property type="evidence" value="ECO:0007669"/>
    <property type="project" value="InterPro"/>
</dbReference>
<dbReference type="SUPFAM" id="SSF51338">
    <property type="entry name" value="Composite domain of metallo-dependent hydrolases"/>
    <property type="match status" value="1"/>
</dbReference>
<dbReference type="InterPro" id="IPR032466">
    <property type="entry name" value="Metal_Hydrolase"/>
</dbReference>
<protein>
    <recommendedName>
        <fullName evidence="1">Amidohydrolase 3 domain-containing protein</fullName>
    </recommendedName>
</protein>
<dbReference type="Gene3D" id="3.10.310.70">
    <property type="match status" value="1"/>
</dbReference>
<dbReference type="Gene3D" id="2.30.40.10">
    <property type="entry name" value="Urease, subunit C, domain 1"/>
    <property type="match status" value="1"/>
</dbReference>
<dbReference type="OrthoDB" id="3501663at2759"/>
<proteinExistence type="predicted"/>
<accession>W4K4M7</accession>
<dbReference type="Gene3D" id="3.20.20.140">
    <property type="entry name" value="Metal-dependent hydrolases"/>
    <property type="match status" value="1"/>
</dbReference>
<dbReference type="EMBL" id="KI925459">
    <property type="protein sequence ID" value="ETW80709.1"/>
    <property type="molecule type" value="Genomic_DNA"/>
</dbReference>
<dbReference type="InParanoid" id="W4K4M7"/>
<sequence>MSDLRQRSPSFGKADLKNERNGIDLPHTYALCSKDGPNIYTVDPAKPQVDCITIQGSEILSIGSFDSHAHMLEYGASLQIPLESAKTEIAAVASVRQYILSDSDIRNNKDKFVEGWGWDHTRWPGQEFPTAATLDADPVVREHNIVLQSKDGHAIWVNSKVLDAISPLPDSVEGGVIVRDAAGNPTGCLLDNAQYLVPVPPPTQRDLEKRFNSVVHYAVSHGLTSVHDAGFDPKSLEFFKNLAAAGKLSLRIYGMTYFNESAEYWGDKVKPIIGAANGRFTARSVKIFADGALRSGGSALFEPYTDNPETRGFMRIEPEVMNSFIPRFLKDGWQVNVHAIGDRANALVLDVFESALKGMDVAALRPRIEHAQMIRHVDMARMARLNVIASIQPTHAPSDMYFAEDRLGPERVKLLYAFRSIVDYGARITLGSDAPVETLNPMNGFFAAVTRLAPDGTSVHGPDGWFPEQRLSREEALKGMTIDAAYASFTESTLGSLTPGKRADYAVLSKNIMTVPAMEILDTEVLVTALDGRPVYGGL</sequence>